<feature type="transmembrane region" description="Helical" evidence="1">
    <location>
        <begin position="24"/>
        <end position="47"/>
    </location>
</feature>
<keyword evidence="1" id="KW-0812">Transmembrane</keyword>
<organism evidence="2 3">
    <name type="scientific">Bacillus mycoides</name>
    <dbReference type="NCBI Taxonomy" id="1405"/>
    <lineage>
        <taxon>Bacteria</taxon>
        <taxon>Bacillati</taxon>
        <taxon>Bacillota</taxon>
        <taxon>Bacilli</taxon>
        <taxon>Bacillales</taxon>
        <taxon>Bacillaceae</taxon>
        <taxon>Bacillus</taxon>
        <taxon>Bacillus cereus group</taxon>
    </lineage>
</organism>
<accession>A0A1G4EKR3</accession>
<evidence type="ECO:0000256" key="1">
    <source>
        <dbReference type="SAM" id="Phobius"/>
    </source>
</evidence>
<sequence>MKKIHVLARVCSLFPRQIITKQGAIAGIGLLVVTYINLAGSTIATMFPGVPQCIKDVNIGIAALLVNIIVMFVVSGFTKNVSVKTDNIIVEK</sequence>
<dbReference type="AlphaFoldDB" id="A0A1G4EKR3"/>
<keyword evidence="1" id="KW-1133">Transmembrane helix</keyword>
<proteinExistence type="predicted"/>
<dbReference type="Proteomes" id="UP000195696">
    <property type="component" value="Unassembled WGS sequence"/>
</dbReference>
<evidence type="ECO:0000313" key="2">
    <source>
        <dbReference type="EMBL" id="SCB66686.1"/>
    </source>
</evidence>
<feature type="transmembrane region" description="Helical" evidence="1">
    <location>
        <begin position="59"/>
        <end position="78"/>
    </location>
</feature>
<keyword evidence="1" id="KW-0472">Membrane</keyword>
<protein>
    <submittedName>
        <fullName evidence="2">Uncharacterized protein</fullName>
    </submittedName>
</protein>
<reference evidence="2 3" key="1">
    <citation type="submission" date="2016-08" db="EMBL/GenBank/DDBJ databases">
        <authorList>
            <person name="Seilhamer J.J."/>
        </authorList>
    </citation>
    <scope>NUCLEOTIDE SEQUENCE [LARGE SCALE GENOMIC DNA]</scope>
    <source>
        <strain evidence="2 3">SDA_GO95</strain>
    </source>
</reference>
<dbReference type="EMBL" id="FMAK01000017">
    <property type="protein sequence ID" value="SCB66686.1"/>
    <property type="molecule type" value="Genomic_DNA"/>
</dbReference>
<name>A0A1G4EKR3_BACMY</name>
<evidence type="ECO:0000313" key="3">
    <source>
        <dbReference type="Proteomes" id="UP000195696"/>
    </source>
</evidence>
<gene>
    <name evidence="2" type="ORF">BWGO95_00629</name>
</gene>